<comment type="caution">
    <text evidence="2">The sequence shown here is derived from an EMBL/GenBank/DDBJ whole genome shotgun (WGS) entry which is preliminary data.</text>
</comment>
<dbReference type="SUPFAM" id="SSF50341">
    <property type="entry name" value="CheW-like"/>
    <property type="match status" value="1"/>
</dbReference>
<dbReference type="Gene3D" id="2.30.30.40">
    <property type="entry name" value="SH3 Domains"/>
    <property type="match status" value="1"/>
</dbReference>
<reference evidence="3" key="1">
    <citation type="submission" date="2020-06" db="EMBL/GenBank/DDBJ databases">
        <title>Draft genomic sequecing of Geomonas sp. Red736.</title>
        <authorList>
            <person name="Itoh H."/>
            <person name="Xu Z.X."/>
            <person name="Ushijima N."/>
            <person name="Masuda Y."/>
            <person name="Shiratori Y."/>
            <person name="Senoo K."/>
        </authorList>
    </citation>
    <scope>NUCLEOTIDE SEQUENCE [LARGE SCALE GENOMIC DNA]</scope>
    <source>
        <strain evidence="3">Red736</strain>
    </source>
</reference>
<dbReference type="Gene3D" id="2.40.50.180">
    <property type="entry name" value="CheA-289, Domain 4"/>
    <property type="match status" value="1"/>
</dbReference>
<dbReference type="EMBL" id="BLXY01000002">
    <property type="protein sequence ID" value="GFO63502.1"/>
    <property type="molecule type" value="Genomic_DNA"/>
</dbReference>
<accession>A0A6V8MTX9</accession>
<feature type="domain" description="CheW-like" evidence="1">
    <location>
        <begin position="34"/>
        <end position="173"/>
    </location>
</feature>
<dbReference type="AlphaFoldDB" id="A0A6V8MTX9"/>
<dbReference type="GO" id="GO:0005829">
    <property type="term" value="C:cytosol"/>
    <property type="evidence" value="ECO:0007669"/>
    <property type="project" value="TreeGrafter"/>
</dbReference>
<proteinExistence type="predicted"/>
<dbReference type="RefSeq" id="WP_183346358.1">
    <property type="nucleotide sequence ID" value="NZ_BLXY01000002.1"/>
</dbReference>
<gene>
    <name evidence="2" type="ORF">GMPD_14210</name>
</gene>
<dbReference type="Pfam" id="PF01584">
    <property type="entry name" value="CheW"/>
    <property type="match status" value="1"/>
</dbReference>
<organism evidence="2 3">
    <name type="scientific">Geomonas paludis</name>
    <dbReference type="NCBI Taxonomy" id="2740185"/>
    <lineage>
        <taxon>Bacteria</taxon>
        <taxon>Pseudomonadati</taxon>
        <taxon>Thermodesulfobacteriota</taxon>
        <taxon>Desulfuromonadia</taxon>
        <taxon>Geobacterales</taxon>
        <taxon>Geobacteraceae</taxon>
        <taxon>Geomonas</taxon>
    </lineage>
</organism>
<protein>
    <submittedName>
        <fullName evidence="2">Chemotaxis protein CheW</fullName>
    </submittedName>
</protein>
<dbReference type="InterPro" id="IPR002545">
    <property type="entry name" value="CheW-lke_dom"/>
</dbReference>
<evidence type="ECO:0000259" key="1">
    <source>
        <dbReference type="PROSITE" id="PS50851"/>
    </source>
</evidence>
<dbReference type="PANTHER" id="PTHR22617:SF43">
    <property type="entry name" value="PROTEIN PILI"/>
    <property type="match status" value="1"/>
</dbReference>
<dbReference type="PROSITE" id="PS50851">
    <property type="entry name" value="CHEW"/>
    <property type="match status" value="1"/>
</dbReference>
<dbReference type="GO" id="GO:0006935">
    <property type="term" value="P:chemotaxis"/>
    <property type="evidence" value="ECO:0007669"/>
    <property type="project" value="InterPro"/>
</dbReference>
<dbReference type="GO" id="GO:0007165">
    <property type="term" value="P:signal transduction"/>
    <property type="evidence" value="ECO:0007669"/>
    <property type="project" value="InterPro"/>
</dbReference>
<name>A0A6V8MTX9_9BACT</name>
<dbReference type="SMART" id="SM00260">
    <property type="entry name" value="CheW"/>
    <property type="match status" value="1"/>
</dbReference>
<dbReference type="PANTHER" id="PTHR22617">
    <property type="entry name" value="CHEMOTAXIS SENSOR HISTIDINE KINASE-RELATED"/>
    <property type="match status" value="1"/>
</dbReference>
<evidence type="ECO:0000313" key="3">
    <source>
        <dbReference type="Proteomes" id="UP000568888"/>
    </source>
</evidence>
<sequence length="178" mass="19519">MGDDNSYDIRTILTQMREEYWQALAEEESEAKETLECLVFTLGGKRYAFETHYASEVIRIPKLVRVPAVQSLIRGIFNLRGEITAAIDIRPMLGLPQPEIGPTGRILVVRGDNFATGILVEAAHGVQALCFDDFEPVAAGCGIKAQFLRGHFTVEEGSVILLDMEALLADPELVAGEA</sequence>
<dbReference type="InterPro" id="IPR036061">
    <property type="entry name" value="CheW-like_dom_sf"/>
</dbReference>
<dbReference type="Proteomes" id="UP000568888">
    <property type="component" value="Unassembled WGS sequence"/>
</dbReference>
<evidence type="ECO:0000313" key="2">
    <source>
        <dbReference type="EMBL" id="GFO63502.1"/>
    </source>
</evidence>
<dbReference type="InterPro" id="IPR039315">
    <property type="entry name" value="CheW"/>
</dbReference>